<dbReference type="GO" id="GO:0005737">
    <property type="term" value="C:cytoplasm"/>
    <property type="evidence" value="ECO:0007669"/>
    <property type="project" value="TreeGrafter"/>
</dbReference>
<dbReference type="CDD" id="cd00144">
    <property type="entry name" value="MPP_PPP_family"/>
    <property type="match status" value="1"/>
</dbReference>
<dbReference type="GO" id="GO:0008803">
    <property type="term" value="F:bis(5'-nucleosyl)-tetraphosphatase (symmetrical) activity"/>
    <property type="evidence" value="ECO:0007669"/>
    <property type="project" value="TreeGrafter"/>
</dbReference>
<dbReference type="Pfam" id="PF00149">
    <property type="entry name" value="Metallophos"/>
    <property type="match status" value="1"/>
</dbReference>
<evidence type="ECO:0000313" key="3">
    <source>
        <dbReference type="Proteomes" id="UP000239434"/>
    </source>
</evidence>
<dbReference type="PANTHER" id="PTHR42850:SF4">
    <property type="entry name" value="ZINC-DEPENDENT ENDOPOLYPHOSPHATASE"/>
    <property type="match status" value="1"/>
</dbReference>
<dbReference type="PANTHER" id="PTHR42850">
    <property type="entry name" value="METALLOPHOSPHOESTERASE"/>
    <property type="match status" value="1"/>
</dbReference>
<evidence type="ECO:0000313" key="2">
    <source>
        <dbReference type="EMBL" id="PRD42537.1"/>
    </source>
</evidence>
<accession>A0A2S9IPT3</accession>
<dbReference type="GO" id="GO:0016791">
    <property type="term" value="F:phosphatase activity"/>
    <property type="evidence" value="ECO:0007669"/>
    <property type="project" value="TreeGrafter"/>
</dbReference>
<dbReference type="InterPro" id="IPR050126">
    <property type="entry name" value="Ap4A_hydrolase"/>
</dbReference>
<gene>
    <name evidence="2" type="ORF">C5748_15645</name>
</gene>
<dbReference type="InterPro" id="IPR029052">
    <property type="entry name" value="Metallo-depent_PP-like"/>
</dbReference>
<evidence type="ECO:0000259" key="1">
    <source>
        <dbReference type="Pfam" id="PF00149"/>
    </source>
</evidence>
<organism evidence="2 3">
    <name type="scientific">Phyllobacterium phragmitis</name>
    <dbReference type="NCBI Taxonomy" id="2670329"/>
    <lineage>
        <taxon>Bacteria</taxon>
        <taxon>Pseudomonadati</taxon>
        <taxon>Pseudomonadota</taxon>
        <taxon>Alphaproteobacteria</taxon>
        <taxon>Hyphomicrobiales</taxon>
        <taxon>Phyllobacteriaceae</taxon>
        <taxon>Phyllobacterium</taxon>
    </lineage>
</organism>
<dbReference type="RefSeq" id="WP_105742869.1">
    <property type="nucleotide sequence ID" value="NZ_PVBR01000011.1"/>
</dbReference>
<dbReference type="Proteomes" id="UP000239434">
    <property type="component" value="Unassembled WGS sequence"/>
</dbReference>
<dbReference type="GO" id="GO:0110154">
    <property type="term" value="P:RNA decapping"/>
    <property type="evidence" value="ECO:0007669"/>
    <property type="project" value="TreeGrafter"/>
</dbReference>
<sequence>MKNLFQSLKFARSPRRVQRRRLSIDISRIAAYVIGDVHGCYDQLMTLERIIAADASRLPGPKLIVMLGDYVDRGPDSAQVVEHLLNPPPQDFHRICLTGNHEMAMLDYLDGHLSLERWLQMGAASTLLSYGMDVDHMRQVYRSPQERDDRIRSAIPESHKEFLRSLPILIDADRFLLVHAGIRPGIPLDEQTDEDLVFIRREFIDNAHLLEQWVIHGHTPVEKAHPEGRRINIDTGAFYSGRLSALRLWNKRGRILST</sequence>
<feature type="domain" description="Calcineurin-like phosphoesterase" evidence="1">
    <location>
        <begin position="32"/>
        <end position="222"/>
    </location>
</feature>
<dbReference type="InterPro" id="IPR004843">
    <property type="entry name" value="Calcineurin-like_PHP"/>
</dbReference>
<protein>
    <submittedName>
        <fullName evidence="2">Serine/threonine protein phosphatase</fullName>
    </submittedName>
</protein>
<dbReference type="EMBL" id="PVBR01000011">
    <property type="protein sequence ID" value="PRD42537.1"/>
    <property type="molecule type" value="Genomic_DNA"/>
</dbReference>
<keyword evidence="3" id="KW-1185">Reference proteome</keyword>
<reference evidence="2 3" key="1">
    <citation type="submission" date="2018-02" db="EMBL/GenBank/DDBJ databases">
        <title>The draft genome of Phyllobacterium sp. 1N-3.</title>
        <authorList>
            <person name="Liu L."/>
            <person name="Li L."/>
            <person name="Zhang X."/>
            <person name="Wang T."/>
            <person name="Liang L."/>
        </authorList>
    </citation>
    <scope>NUCLEOTIDE SEQUENCE [LARGE SCALE GENOMIC DNA]</scope>
    <source>
        <strain evidence="2 3">1N-3</strain>
    </source>
</reference>
<proteinExistence type="predicted"/>
<dbReference type="AlphaFoldDB" id="A0A2S9IPT3"/>
<comment type="caution">
    <text evidence="2">The sequence shown here is derived from an EMBL/GenBank/DDBJ whole genome shotgun (WGS) entry which is preliminary data.</text>
</comment>
<name>A0A2S9IPT3_9HYPH</name>
<dbReference type="SUPFAM" id="SSF56300">
    <property type="entry name" value="Metallo-dependent phosphatases"/>
    <property type="match status" value="1"/>
</dbReference>
<dbReference type="Gene3D" id="3.60.21.10">
    <property type="match status" value="1"/>
</dbReference>